<dbReference type="PANTHER" id="PTHR30352:SF5">
    <property type="entry name" value="PYRUVATE FORMATE-LYASE 1-ACTIVATING ENZYME"/>
    <property type="match status" value="1"/>
</dbReference>
<dbReference type="InterPro" id="IPR058240">
    <property type="entry name" value="rSAM_sf"/>
</dbReference>
<dbReference type="Pfam" id="PF13510">
    <property type="entry name" value="Fer2_4"/>
    <property type="match status" value="1"/>
</dbReference>
<dbReference type="PROSITE" id="PS51379">
    <property type="entry name" value="4FE4S_FER_2"/>
    <property type="match status" value="1"/>
</dbReference>
<dbReference type="InterPro" id="IPR017900">
    <property type="entry name" value="4Fe4S_Fe_S_CS"/>
</dbReference>
<gene>
    <name evidence="10" type="ORF">ENM84_00440</name>
</gene>
<dbReference type="Gene3D" id="3.20.20.70">
    <property type="entry name" value="Aldolase class I"/>
    <property type="match status" value="1"/>
</dbReference>
<keyword evidence="5" id="KW-0560">Oxidoreductase</keyword>
<dbReference type="InterPro" id="IPR036010">
    <property type="entry name" value="2Fe-2S_ferredoxin-like_sf"/>
</dbReference>
<comment type="cofactor">
    <cofactor evidence="1">
        <name>[4Fe-4S] cluster</name>
        <dbReference type="ChEBI" id="CHEBI:49883"/>
    </cofactor>
</comment>
<dbReference type="AlphaFoldDB" id="A0A7C5TJW6"/>
<dbReference type="GO" id="GO:0046872">
    <property type="term" value="F:metal ion binding"/>
    <property type="evidence" value="ECO:0007669"/>
    <property type="project" value="UniProtKB-KW"/>
</dbReference>
<keyword evidence="7" id="KW-0411">Iron-sulfur</keyword>
<evidence type="ECO:0000313" key="10">
    <source>
        <dbReference type="EMBL" id="HHP81110.1"/>
    </source>
</evidence>
<dbReference type="InterPro" id="IPR017896">
    <property type="entry name" value="4Fe4S_Fe-S-bd"/>
</dbReference>
<evidence type="ECO:0000256" key="7">
    <source>
        <dbReference type="ARBA" id="ARBA00023014"/>
    </source>
</evidence>
<reference evidence="10" key="1">
    <citation type="journal article" date="2020" name="mSystems">
        <title>Genome- and Community-Level Interaction Insights into Carbon Utilization and Element Cycling Functions of Hydrothermarchaeota in Hydrothermal Sediment.</title>
        <authorList>
            <person name="Zhou Z."/>
            <person name="Liu Y."/>
            <person name="Xu W."/>
            <person name="Pan J."/>
            <person name="Luo Z.H."/>
            <person name="Li M."/>
        </authorList>
    </citation>
    <scope>NUCLEOTIDE SEQUENCE [LARGE SCALE GENOMIC DNA]</scope>
    <source>
        <strain evidence="10">SpSt-1121</strain>
    </source>
</reference>
<organism evidence="10">
    <name type="scientific">Ignisphaera aggregans</name>
    <dbReference type="NCBI Taxonomy" id="334771"/>
    <lineage>
        <taxon>Archaea</taxon>
        <taxon>Thermoproteota</taxon>
        <taxon>Thermoprotei</taxon>
        <taxon>Desulfurococcales</taxon>
        <taxon>Desulfurococcaceae</taxon>
        <taxon>Ignisphaera</taxon>
    </lineage>
</organism>
<comment type="caution">
    <text evidence="10">The sequence shown here is derived from an EMBL/GenBank/DDBJ whole genome shotgun (WGS) entry which is preliminary data.</text>
</comment>
<proteinExistence type="predicted"/>
<dbReference type="CDD" id="cd01335">
    <property type="entry name" value="Radical_SAM"/>
    <property type="match status" value="1"/>
</dbReference>
<feature type="domain" description="4Fe-4S ferredoxin-type" evidence="8">
    <location>
        <begin position="28"/>
        <end position="57"/>
    </location>
</feature>
<dbReference type="SFLD" id="SFLDS00029">
    <property type="entry name" value="Radical_SAM"/>
    <property type="match status" value="1"/>
</dbReference>
<dbReference type="Gene3D" id="3.10.20.440">
    <property type="entry name" value="2Fe-2S iron-sulphur cluster binding domain, sarcosine oxidase, alpha subunit, N-terminal domain"/>
    <property type="match status" value="1"/>
</dbReference>
<sequence length="419" mass="47330">MVFTKRLCLKRVRVSKDRCISCGFCLNVNVCSSPSRCIGCFSCYWACPYKAREIFDECFNVEEIWITVDGVRYRVFNGVTVAKALESIGFRFSEPGSRGVSLACSTGGCWACALVIDGVFERSCITPVKNGMAISTDIEKRKPLRVVHGPEPHFVGGKATPWHEVNYVDYVEAAIWVAGCNLRCPQCQNYYVTYDNASQPITPEEAAKSAVECHRIYNTRGIAISGGEPTLNRRWLVEFFREVSKRVKPKVRRHLDSNGTVLTSDYIDELVEAGCNNIGVEPKCIRVETYMKITGIDDRDAANRYLETAWRAIEYIYEYYSDSVYLGIGLVYNKKLIDLDEIAEAGRRIASIDPRIQVTVLDYFPAFRRRDIERPTVKEMIEVKKTLEDQGLKTVVVQTVLGHIGPGDRNKPSNSMNIN</sequence>
<evidence type="ECO:0000256" key="4">
    <source>
        <dbReference type="ARBA" id="ARBA00022723"/>
    </source>
</evidence>
<dbReference type="SUPFAM" id="SSF54292">
    <property type="entry name" value="2Fe-2S ferredoxin-like"/>
    <property type="match status" value="1"/>
</dbReference>
<dbReference type="EMBL" id="DRZI01000016">
    <property type="protein sequence ID" value="HHP81110.1"/>
    <property type="molecule type" value="Genomic_DNA"/>
</dbReference>
<evidence type="ECO:0000259" key="8">
    <source>
        <dbReference type="PROSITE" id="PS51379"/>
    </source>
</evidence>
<evidence type="ECO:0000256" key="2">
    <source>
        <dbReference type="ARBA" id="ARBA00022485"/>
    </source>
</evidence>
<accession>A0A7C5TJW6</accession>
<dbReference type="GO" id="GO:0051539">
    <property type="term" value="F:4 iron, 4 sulfur cluster binding"/>
    <property type="evidence" value="ECO:0007669"/>
    <property type="project" value="UniProtKB-KW"/>
</dbReference>
<evidence type="ECO:0000256" key="1">
    <source>
        <dbReference type="ARBA" id="ARBA00001966"/>
    </source>
</evidence>
<dbReference type="SUPFAM" id="SSF54862">
    <property type="entry name" value="4Fe-4S ferredoxins"/>
    <property type="match status" value="1"/>
</dbReference>
<evidence type="ECO:0000259" key="9">
    <source>
        <dbReference type="PROSITE" id="PS51918"/>
    </source>
</evidence>
<keyword evidence="4" id="KW-0479">Metal-binding</keyword>
<evidence type="ECO:0000256" key="5">
    <source>
        <dbReference type="ARBA" id="ARBA00023002"/>
    </source>
</evidence>
<dbReference type="PROSITE" id="PS51918">
    <property type="entry name" value="RADICAL_SAM"/>
    <property type="match status" value="1"/>
</dbReference>
<evidence type="ECO:0000256" key="3">
    <source>
        <dbReference type="ARBA" id="ARBA00022691"/>
    </source>
</evidence>
<dbReference type="SUPFAM" id="SSF102114">
    <property type="entry name" value="Radical SAM enzymes"/>
    <property type="match status" value="1"/>
</dbReference>
<dbReference type="PANTHER" id="PTHR30352">
    <property type="entry name" value="PYRUVATE FORMATE-LYASE-ACTIVATING ENZYME"/>
    <property type="match status" value="1"/>
</dbReference>
<keyword evidence="2" id="KW-0004">4Fe-4S</keyword>
<dbReference type="GO" id="GO:0016491">
    <property type="term" value="F:oxidoreductase activity"/>
    <property type="evidence" value="ECO:0007669"/>
    <property type="project" value="UniProtKB-KW"/>
</dbReference>
<dbReference type="InterPro" id="IPR007197">
    <property type="entry name" value="rSAM"/>
</dbReference>
<keyword evidence="6" id="KW-0408">Iron</keyword>
<dbReference type="InterPro" id="IPR013785">
    <property type="entry name" value="Aldolase_TIM"/>
</dbReference>
<protein>
    <submittedName>
        <fullName evidence="10">Radical SAM protein</fullName>
    </submittedName>
</protein>
<dbReference type="PROSITE" id="PS00198">
    <property type="entry name" value="4FE4S_FER_1"/>
    <property type="match status" value="1"/>
</dbReference>
<dbReference type="InterPro" id="IPR042204">
    <property type="entry name" value="2Fe-2S-bd_N"/>
</dbReference>
<dbReference type="SFLD" id="SFLDG01067">
    <property type="entry name" value="SPASM/twitch_domain_containing"/>
    <property type="match status" value="1"/>
</dbReference>
<name>A0A7C5TJW6_9CREN</name>
<evidence type="ECO:0000256" key="6">
    <source>
        <dbReference type="ARBA" id="ARBA00023004"/>
    </source>
</evidence>
<feature type="domain" description="Radical SAM core" evidence="9">
    <location>
        <begin position="163"/>
        <end position="393"/>
    </location>
</feature>
<dbReference type="Pfam" id="PF04055">
    <property type="entry name" value="Radical_SAM"/>
    <property type="match status" value="1"/>
</dbReference>
<dbReference type="InterPro" id="IPR034457">
    <property type="entry name" value="Organic_radical-activating"/>
</dbReference>
<keyword evidence="3" id="KW-0949">S-adenosyl-L-methionine</keyword>